<dbReference type="CDD" id="cd19492">
    <property type="entry name" value="Rad51C"/>
    <property type="match status" value="1"/>
</dbReference>
<reference evidence="9 10" key="1">
    <citation type="submission" date="2024-11" db="EMBL/GenBank/DDBJ databases">
        <title>Chromosome-level genome assembly of the freshwater bivalve Anodonta woodiana.</title>
        <authorList>
            <person name="Chen X."/>
        </authorList>
    </citation>
    <scope>NUCLEOTIDE SEQUENCE [LARGE SCALE GENOMIC DNA]</scope>
    <source>
        <strain evidence="9">MN2024</strain>
        <tissue evidence="9">Gills</tissue>
    </source>
</reference>
<dbReference type="EMBL" id="JBJQND010000013">
    <property type="protein sequence ID" value="KAL3856758.1"/>
    <property type="molecule type" value="Genomic_DNA"/>
</dbReference>
<feature type="domain" description="RecA family profile 1" evidence="8">
    <location>
        <begin position="85"/>
        <end position="275"/>
    </location>
</feature>
<keyword evidence="6" id="KW-0539">Nucleus</keyword>
<dbReference type="GO" id="GO:0006281">
    <property type="term" value="P:DNA repair"/>
    <property type="evidence" value="ECO:0007669"/>
    <property type="project" value="UniProtKB-KW"/>
</dbReference>
<keyword evidence="4" id="KW-0067">ATP-binding</keyword>
<keyword evidence="3" id="KW-0227">DNA damage</keyword>
<keyword evidence="10" id="KW-1185">Reference proteome</keyword>
<dbReference type="InterPro" id="IPR052093">
    <property type="entry name" value="HR_Repair_Mediator"/>
</dbReference>
<evidence type="ECO:0000259" key="8">
    <source>
        <dbReference type="PROSITE" id="PS50162"/>
    </source>
</evidence>
<evidence type="ECO:0000256" key="3">
    <source>
        <dbReference type="ARBA" id="ARBA00022763"/>
    </source>
</evidence>
<dbReference type="Proteomes" id="UP001634394">
    <property type="component" value="Unassembled WGS sequence"/>
</dbReference>
<dbReference type="InterPro" id="IPR013632">
    <property type="entry name" value="Rad51_C"/>
</dbReference>
<dbReference type="AlphaFoldDB" id="A0ABD3V7J8"/>
<name>A0ABD3V7J8_SINWO</name>
<dbReference type="PROSITE" id="PS50162">
    <property type="entry name" value="RECA_2"/>
    <property type="match status" value="1"/>
</dbReference>
<evidence type="ECO:0000256" key="5">
    <source>
        <dbReference type="ARBA" id="ARBA00023204"/>
    </source>
</evidence>
<dbReference type="GO" id="GO:0005634">
    <property type="term" value="C:nucleus"/>
    <property type="evidence" value="ECO:0007669"/>
    <property type="project" value="UniProtKB-SubCell"/>
</dbReference>
<protein>
    <recommendedName>
        <fullName evidence="7">DNA repair protein RAD51 homolog 3</fullName>
    </recommendedName>
</protein>
<sequence>MMDTQRELCTFPLAPNHKLKLSAAGFQTIQDLKGIKPAELCKDTGLSLDDSEGVLNTVNVAEKMHWKSGGRCGLSALDMLHEEQSLPGIITFSERVDRMLGAGVPLCKVTELCGEPGVGKTQFCLQLAVGVQIPEVFGGLHGEAVYIDTEGSFITERLVDIIAATVRHCEHISQKEHNEEFVEHLKSLTVEHLLTGIHYHRCHDYIQLLAIVHLLPAFLKNHPKVKLVVIDSLAAPFQHDFEDFSLRTRILTSVAQNLVKMAAEFKISVVLTNKMTTKLNSSGGDSGAHLVPALGESWGHACTVRVILHWEGNQRMAWLYKSPSQTETTVPYQITTGGIRDIIMEERYQAENAEDETPVKQQKLS</sequence>
<keyword evidence="5" id="KW-0234">DNA repair</keyword>
<comment type="subcellular location">
    <subcellularLocation>
        <location evidence="1">Nucleus</location>
    </subcellularLocation>
</comment>
<dbReference type="Gene3D" id="3.40.50.300">
    <property type="entry name" value="P-loop containing nucleotide triphosphate hydrolases"/>
    <property type="match status" value="1"/>
</dbReference>
<dbReference type="SUPFAM" id="SSF52540">
    <property type="entry name" value="P-loop containing nucleoside triphosphate hydrolases"/>
    <property type="match status" value="1"/>
</dbReference>
<dbReference type="Pfam" id="PF08423">
    <property type="entry name" value="Rad51"/>
    <property type="match status" value="1"/>
</dbReference>
<evidence type="ECO:0000256" key="7">
    <source>
        <dbReference type="ARBA" id="ARBA00040674"/>
    </source>
</evidence>
<evidence type="ECO:0000256" key="6">
    <source>
        <dbReference type="ARBA" id="ARBA00023242"/>
    </source>
</evidence>
<gene>
    <name evidence="9" type="ORF">ACJMK2_011478</name>
</gene>
<dbReference type="InterPro" id="IPR027417">
    <property type="entry name" value="P-loop_NTPase"/>
</dbReference>
<dbReference type="EMBL" id="JBJQND010000013">
    <property type="protein sequence ID" value="KAL3856757.1"/>
    <property type="molecule type" value="Genomic_DNA"/>
</dbReference>
<comment type="caution">
    <text evidence="9">The sequence shown here is derived from an EMBL/GenBank/DDBJ whole genome shotgun (WGS) entry which is preliminary data.</text>
</comment>
<evidence type="ECO:0000256" key="1">
    <source>
        <dbReference type="ARBA" id="ARBA00004123"/>
    </source>
</evidence>
<dbReference type="PIRSF" id="PIRSF005856">
    <property type="entry name" value="Rad51"/>
    <property type="match status" value="1"/>
</dbReference>
<keyword evidence="2" id="KW-0547">Nucleotide-binding</keyword>
<organism evidence="9 10">
    <name type="scientific">Sinanodonta woodiana</name>
    <name type="common">Chinese pond mussel</name>
    <name type="synonym">Anodonta woodiana</name>
    <dbReference type="NCBI Taxonomy" id="1069815"/>
    <lineage>
        <taxon>Eukaryota</taxon>
        <taxon>Metazoa</taxon>
        <taxon>Spiralia</taxon>
        <taxon>Lophotrochozoa</taxon>
        <taxon>Mollusca</taxon>
        <taxon>Bivalvia</taxon>
        <taxon>Autobranchia</taxon>
        <taxon>Heteroconchia</taxon>
        <taxon>Palaeoheterodonta</taxon>
        <taxon>Unionida</taxon>
        <taxon>Unionoidea</taxon>
        <taxon>Unionidae</taxon>
        <taxon>Unioninae</taxon>
        <taxon>Sinanodonta</taxon>
    </lineage>
</organism>
<evidence type="ECO:0000313" key="9">
    <source>
        <dbReference type="EMBL" id="KAL3856758.1"/>
    </source>
</evidence>
<evidence type="ECO:0000256" key="2">
    <source>
        <dbReference type="ARBA" id="ARBA00022741"/>
    </source>
</evidence>
<dbReference type="InterPro" id="IPR020588">
    <property type="entry name" value="RecA_ATP-bd"/>
</dbReference>
<proteinExistence type="predicted"/>
<accession>A0ABD3V7J8</accession>
<evidence type="ECO:0000256" key="4">
    <source>
        <dbReference type="ARBA" id="ARBA00022840"/>
    </source>
</evidence>
<dbReference type="InterPro" id="IPR016467">
    <property type="entry name" value="DNA_recomb/repair_RecA-like"/>
</dbReference>
<dbReference type="PANTHER" id="PTHR46239:SF1">
    <property type="entry name" value="DNA REPAIR PROTEIN RAD51 HOMOLOG 3"/>
    <property type="match status" value="1"/>
</dbReference>
<evidence type="ECO:0000313" key="10">
    <source>
        <dbReference type="Proteomes" id="UP001634394"/>
    </source>
</evidence>
<dbReference type="GO" id="GO:0005524">
    <property type="term" value="F:ATP binding"/>
    <property type="evidence" value="ECO:0007669"/>
    <property type="project" value="UniProtKB-KW"/>
</dbReference>
<dbReference type="PANTHER" id="PTHR46239">
    <property type="entry name" value="DNA REPAIR PROTEIN RAD51 HOMOLOG 3 RAD51C"/>
    <property type="match status" value="1"/>
</dbReference>